<sequence length="140" mass="16606">MNNIIVDSGFWYALYDQRDQYHSEANELAEYLEMGNIVMPFPTLYESINTRFTRRVDWMKEFERLLSLTNVQLIDDAEYKDFALNHSFETTLLFNRPISLVDSVIRAMLDDNNLKIDYLLSFNVGDFIDICQRRNIAIMK</sequence>
<evidence type="ECO:0000313" key="2">
    <source>
        <dbReference type="Proteomes" id="UP000240608"/>
    </source>
</evidence>
<evidence type="ECO:0000313" key="1">
    <source>
        <dbReference type="EMBL" id="PTB97058.1"/>
    </source>
</evidence>
<proteinExistence type="predicted"/>
<dbReference type="AlphaFoldDB" id="A0A2T4DTL1"/>
<evidence type="ECO:0008006" key="3">
    <source>
        <dbReference type="Google" id="ProtNLM"/>
    </source>
</evidence>
<name>A0A2T4DTL1_9BACT</name>
<reference evidence="1 2" key="1">
    <citation type="submission" date="2018-03" db="EMBL/GenBank/DDBJ databases">
        <title>Cross-interface Injection: A General Nanoliter Liquid Handling Method Applied to Single Cells Genome Amplification Automated Nanoliter Liquid Handling Applied to Single Cell Multiple Displacement Amplification.</title>
        <authorList>
            <person name="Yun J."/>
            <person name="Xu P."/>
            <person name="Xu J."/>
            <person name="Dai X."/>
            <person name="Wang Y."/>
            <person name="Zheng X."/>
            <person name="Cao C."/>
            <person name="Yi Q."/>
            <person name="Zhu Y."/>
            <person name="Wang L."/>
            <person name="Dong Z."/>
            <person name="Huang Y."/>
            <person name="Huang L."/>
            <person name="Du W."/>
        </authorList>
    </citation>
    <scope>NUCLEOTIDE SEQUENCE [LARGE SCALE GENOMIC DNA]</scope>
    <source>
        <strain evidence="1 2">Z-D1-2</strain>
    </source>
</reference>
<comment type="caution">
    <text evidence="1">The sequence shown here is derived from an EMBL/GenBank/DDBJ whole genome shotgun (WGS) entry which is preliminary data.</text>
</comment>
<dbReference type="Gene3D" id="3.40.50.1010">
    <property type="entry name" value="5'-nuclease"/>
    <property type="match status" value="1"/>
</dbReference>
<gene>
    <name evidence="1" type="ORF">C9994_04590</name>
</gene>
<dbReference type="EMBL" id="PYVU01000026">
    <property type="protein sequence ID" value="PTB97058.1"/>
    <property type="molecule type" value="Genomic_DNA"/>
</dbReference>
<accession>A0A2T4DTL1</accession>
<dbReference type="InterPro" id="IPR029060">
    <property type="entry name" value="PIN-like_dom_sf"/>
</dbReference>
<protein>
    <recommendedName>
        <fullName evidence="3">PIN domain-containing protein</fullName>
    </recommendedName>
</protein>
<dbReference type="Proteomes" id="UP000240608">
    <property type="component" value="Unassembled WGS sequence"/>
</dbReference>
<dbReference type="SUPFAM" id="SSF88723">
    <property type="entry name" value="PIN domain-like"/>
    <property type="match status" value="1"/>
</dbReference>
<organism evidence="1 2">
    <name type="scientific">Marivirga lumbricoides</name>
    <dbReference type="NCBI Taxonomy" id="1046115"/>
    <lineage>
        <taxon>Bacteria</taxon>
        <taxon>Pseudomonadati</taxon>
        <taxon>Bacteroidota</taxon>
        <taxon>Cytophagia</taxon>
        <taxon>Cytophagales</taxon>
        <taxon>Marivirgaceae</taxon>
        <taxon>Marivirga</taxon>
    </lineage>
</organism>